<feature type="compositionally biased region" description="Basic and acidic residues" evidence="1">
    <location>
        <begin position="119"/>
        <end position="128"/>
    </location>
</feature>
<gene>
    <name evidence="2" type="ORF">GQX73_g6114</name>
</gene>
<reference evidence="2 3" key="1">
    <citation type="submission" date="2019-12" db="EMBL/GenBank/DDBJ databases">
        <title>Draft genome sequence of the ascomycete Xylaria multiplex DSM 110363.</title>
        <authorList>
            <person name="Buettner E."/>
            <person name="Kellner H."/>
        </authorList>
    </citation>
    <scope>NUCLEOTIDE SEQUENCE [LARGE SCALE GENOMIC DNA]</scope>
    <source>
        <strain evidence="2 3">DSM 110363</strain>
    </source>
</reference>
<accession>A0A7C8MST0</accession>
<organism evidence="2 3">
    <name type="scientific">Xylaria multiplex</name>
    <dbReference type="NCBI Taxonomy" id="323545"/>
    <lineage>
        <taxon>Eukaryota</taxon>
        <taxon>Fungi</taxon>
        <taxon>Dikarya</taxon>
        <taxon>Ascomycota</taxon>
        <taxon>Pezizomycotina</taxon>
        <taxon>Sordariomycetes</taxon>
        <taxon>Xylariomycetidae</taxon>
        <taxon>Xylariales</taxon>
        <taxon>Xylariaceae</taxon>
        <taxon>Xylaria</taxon>
    </lineage>
</organism>
<dbReference type="EMBL" id="WUBL01000067">
    <property type="protein sequence ID" value="KAF2967487.1"/>
    <property type="molecule type" value="Genomic_DNA"/>
</dbReference>
<feature type="compositionally biased region" description="Low complexity" evidence="1">
    <location>
        <begin position="136"/>
        <end position="146"/>
    </location>
</feature>
<name>A0A7C8MST0_9PEZI</name>
<comment type="caution">
    <text evidence="2">The sequence shown here is derived from an EMBL/GenBank/DDBJ whole genome shotgun (WGS) entry which is preliminary data.</text>
</comment>
<evidence type="ECO:0000313" key="2">
    <source>
        <dbReference type="EMBL" id="KAF2967487.1"/>
    </source>
</evidence>
<feature type="region of interest" description="Disordered" evidence="1">
    <location>
        <begin position="113"/>
        <end position="154"/>
    </location>
</feature>
<evidence type="ECO:0000256" key="1">
    <source>
        <dbReference type="SAM" id="MobiDB-lite"/>
    </source>
</evidence>
<keyword evidence="3" id="KW-1185">Reference proteome</keyword>
<dbReference type="AlphaFoldDB" id="A0A7C8MST0"/>
<sequence length="154" mass="17054">MSTHIVKARPVLFRPAFEHLASFCFLSEFLSSPVRIACPSLVRITCRITCLIFVLTPPHGMALLLIACTQPRQAPFLLGVLLALLVRAGPVDVGFYDLESVHTRLHDRINPDTGLTSLEVREERERKPTTLPPTNPTNNLSPTLNSISGPDQPY</sequence>
<dbReference type="InParanoid" id="A0A7C8MST0"/>
<protein>
    <submittedName>
        <fullName evidence="2">Uncharacterized protein</fullName>
    </submittedName>
</protein>
<evidence type="ECO:0000313" key="3">
    <source>
        <dbReference type="Proteomes" id="UP000481858"/>
    </source>
</evidence>
<proteinExistence type="predicted"/>
<dbReference type="Proteomes" id="UP000481858">
    <property type="component" value="Unassembled WGS sequence"/>
</dbReference>